<gene>
    <name evidence="2" type="ORF">AUEXF2481DRAFT_479711</name>
</gene>
<dbReference type="EMBL" id="KL584752">
    <property type="protein sequence ID" value="KEQ98326.1"/>
    <property type="molecule type" value="Genomic_DNA"/>
</dbReference>
<protein>
    <recommendedName>
        <fullName evidence="1">SET domain-containing protein</fullName>
    </recommendedName>
</protein>
<dbReference type="SUPFAM" id="SSF82199">
    <property type="entry name" value="SET domain"/>
    <property type="match status" value="1"/>
</dbReference>
<keyword evidence="3" id="KW-1185">Reference proteome</keyword>
<dbReference type="AlphaFoldDB" id="A0A074ZIE2"/>
<dbReference type="Gene3D" id="2.170.270.10">
    <property type="entry name" value="SET domain"/>
    <property type="match status" value="1"/>
</dbReference>
<evidence type="ECO:0000313" key="3">
    <source>
        <dbReference type="Proteomes" id="UP000030641"/>
    </source>
</evidence>
<name>A0A074ZIE2_AURSE</name>
<feature type="domain" description="SET" evidence="1">
    <location>
        <begin position="111"/>
        <end position="286"/>
    </location>
</feature>
<organism evidence="2 3">
    <name type="scientific">Aureobasidium subglaciale (strain EXF-2481)</name>
    <name type="common">Aureobasidium pullulans var. subglaciale</name>
    <dbReference type="NCBI Taxonomy" id="1043005"/>
    <lineage>
        <taxon>Eukaryota</taxon>
        <taxon>Fungi</taxon>
        <taxon>Dikarya</taxon>
        <taxon>Ascomycota</taxon>
        <taxon>Pezizomycotina</taxon>
        <taxon>Dothideomycetes</taxon>
        <taxon>Dothideomycetidae</taxon>
        <taxon>Dothideales</taxon>
        <taxon>Saccotheciaceae</taxon>
        <taxon>Aureobasidium</taxon>
    </lineage>
</organism>
<dbReference type="InterPro" id="IPR001214">
    <property type="entry name" value="SET_dom"/>
</dbReference>
<sequence>MLIWFDPSGRRFRGVVTVQLYVDWNRRCPAAIARSRLSAYAGDQRVSCHGNRFDIHRVSLRAGSCDLSIVFSILSPVWGSSAIDHFTGIMMIRVRSAVAKIVLWQHVKSCSSFTRRVTTFAPKGRAPGLFATEDISVGALVACEKTHPYVHSFRSKFDISPNAVLVSRIIQMLFDSAPRLSNTDAPPKTSDLTWIDGAPIVDVFTLQGKMDYNAIVLTPHRPHEPYGDTPDIESGPDKTSITLLGHCQNIRHSCLENTQRSSIGDLLSLKATKDIMKGTEILTSFQPGE</sequence>
<dbReference type="RefSeq" id="XP_013347054.1">
    <property type="nucleotide sequence ID" value="XM_013491600.1"/>
</dbReference>
<dbReference type="InParanoid" id="A0A074ZIE2"/>
<dbReference type="OrthoDB" id="438641at2759"/>
<proteinExistence type="predicted"/>
<dbReference type="STRING" id="1043005.A0A074ZIE2"/>
<reference evidence="2 3" key="1">
    <citation type="journal article" date="2014" name="BMC Genomics">
        <title>Genome sequencing of four Aureobasidium pullulans varieties: biotechnological potential, stress tolerance, and description of new species.</title>
        <authorList>
            <person name="Gostin Ar C."/>
            <person name="Ohm R.A."/>
            <person name="Kogej T."/>
            <person name="Sonjak S."/>
            <person name="Turk M."/>
            <person name="Zajc J."/>
            <person name="Zalar P."/>
            <person name="Grube M."/>
            <person name="Sun H."/>
            <person name="Han J."/>
            <person name="Sharma A."/>
            <person name="Chiniquy J."/>
            <person name="Ngan C.Y."/>
            <person name="Lipzen A."/>
            <person name="Barry K."/>
            <person name="Grigoriev I.V."/>
            <person name="Gunde-Cimerman N."/>
        </authorList>
    </citation>
    <scope>NUCLEOTIDE SEQUENCE [LARGE SCALE GENOMIC DNA]</scope>
    <source>
        <strain evidence="2 3">EXF-2481</strain>
    </source>
</reference>
<dbReference type="HOGENOM" id="CLU_963050_0_0_1"/>
<dbReference type="Proteomes" id="UP000030641">
    <property type="component" value="Unassembled WGS sequence"/>
</dbReference>
<accession>A0A074ZIE2</accession>
<dbReference type="PROSITE" id="PS50280">
    <property type="entry name" value="SET"/>
    <property type="match status" value="1"/>
</dbReference>
<evidence type="ECO:0000313" key="2">
    <source>
        <dbReference type="EMBL" id="KEQ98326.1"/>
    </source>
</evidence>
<dbReference type="GeneID" id="25368417"/>
<dbReference type="InterPro" id="IPR046341">
    <property type="entry name" value="SET_dom_sf"/>
</dbReference>
<evidence type="ECO:0000259" key="1">
    <source>
        <dbReference type="PROSITE" id="PS50280"/>
    </source>
</evidence>